<dbReference type="AlphaFoldDB" id="A0A5M3XH43"/>
<dbReference type="RefSeq" id="WP_170321359.1">
    <property type="nucleotide sequence ID" value="NZ_BAAAHM010000004.1"/>
</dbReference>
<dbReference type="InterPro" id="IPR045155">
    <property type="entry name" value="Beta-lactam_cat"/>
</dbReference>
<reference evidence="2 3" key="1">
    <citation type="submission" date="2019-10" db="EMBL/GenBank/DDBJ databases">
        <title>Whole genome shotgun sequence of Acrocarpospora pleiomorpha NBRC 16267.</title>
        <authorList>
            <person name="Ichikawa N."/>
            <person name="Kimura A."/>
            <person name="Kitahashi Y."/>
            <person name="Komaki H."/>
            <person name="Oguchi A."/>
        </authorList>
    </citation>
    <scope>NUCLEOTIDE SEQUENCE [LARGE SCALE GENOMIC DNA]</scope>
    <source>
        <strain evidence="2 3">NBRC 16267</strain>
    </source>
</reference>
<keyword evidence="3" id="KW-1185">Reference proteome</keyword>
<dbReference type="EMBL" id="BLAF01000009">
    <property type="protein sequence ID" value="GES18951.1"/>
    <property type="molecule type" value="Genomic_DNA"/>
</dbReference>
<dbReference type="SUPFAM" id="SSF56601">
    <property type="entry name" value="beta-lactamase/transpeptidase-like"/>
    <property type="match status" value="1"/>
</dbReference>
<dbReference type="InterPro" id="IPR000871">
    <property type="entry name" value="Beta-lactam_class-A"/>
</dbReference>
<sequence>MELGELVAHRPGQVAVMVKDLITGATVGYRSTRKDQITASGSKVDILVTLLRQVRAERRRLTAAEQATAEDMIRHSDNLAADELYRRIGGAAGLETTYRQLGLTDTAPGPSHFWGTTTSPADRVRLLTALVKGTQGLAPEDRAYVLALMEQVEPAQKWGISAGARPGDRVALKNGWTPRAFVDNTWAVTSYGRVFGPGRDYLISVQSDIQPTMETGIATIEQVSALVSRRLPGLGLVRLYPCVPLPLRGTFPLIPTWTI</sequence>
<organism evidence="2 3">
    <name type="scientific">Acrocarpospora pleiomorpha</name>
    <dbReference type="NCBI Taxonomy" id="90975"/>
    <lineage>
        <taxon>Bacteria</taxon>
        <taxon>Bacillati</taxon>
        <taxon>Actinomycetota</taxon>
        <taxon>Actinomycetes</taxon>
        <taxon>Streptosporangiales</taxon>
        <taxon>Streptosporangiaceae</taxon>
        <taxon>Acrocarpospora</taxon>
    </lineage>
</organism>
<protein>
    <recommendedName>
        <fullName evidence="1">Beta-lactamase class A catalytic domain-containing protein</fullName>
    </recommendedName>
</protein>
<dbReference type="PANTHER" id="PTHR35333:SF3">
    <property type="entry name" value="BETA-LACTAMASE-TYPE TRANSPEPTIDASE FOLD CONTAINING PROTEIN"/>
    <property type="match status" value="1"/>
</dbReference>
<evidence type="ECO:0000313" key="3">
    <source>
        <dbReference type="Proteomes" id="UP000377595"/>
    </source>
</evidence>
<evidence type="ECO:0000313" key="2">
    <source>
        <dbReference type="EMBL" id="GES18951.1"/>
    </source>
</evidence>
<evidence type="ECO:0000259" key="1">
    <source>
        <dbReference type="Pfam" id="PF13354"/>
    </source>
</evidence>
<gene>
    <name evidence="2" type="ORF">Aple_018460</name>
</gene>
<dbReference type="Gene3D" id="3.40.710.10">
    <property type="entry name" value="DD-peptidase/beta-lactamase superfamily"/>
    <property type="match status" value="1"/>
</dbReference>
<dbReference type="GO" id="GO:0030655">
    <property type="term" value="P:beta-lactam antibiotic catabolic process"/>
    <property type="evidence" value="ECO:0007669"/>
    <property type="project" value="InterPro"/>
</dbReference>
<dbReference type="GO" id="GO:0008800">
    <property type="term" value="F:beta-lactamase activity"/>
    <property type="evidence" value="ECO:0007669"/>
    <property type="project" value="InterPro"/>
</dbReference>
<dbReference type="InterPro" id="IPR012338">
    <property type="entry name" value="Beta-lactam/transpept-like"/>
</dbReference>
<dbReference type="Pfam" id="PF13354">
    <property type="entry name" value="Beta-lactamase2"/>
    <property type="match status" value="1"/>
</dbReference>
<dbReference type="PANTHER" id="PTHR35333">
    <property type="entry name" value="BETA-LACTAMASE"/>
    <property type="match status" value="1"/>
</dbReference>
<comment type="caution">
    <text evidence="2">The sequence shown here is derived from an EMBL/GenBank/DDBJ whole genome shotgun (WGS) entry which is preliminary data.</text>
</comment>
<dbReference type="GO" id="GO:0046677">
    <property type="term" value="P:response to antibiotic"/>
    <property type="evidence" value="ECO:0007669"/>
    <property type="project" value="InterPro"/>
</dbReference>
<proteinExistence type="predicted"/>
<feature type="domain" description="Beta-lactamase class A catalytic" evidence="1">
    <location>
        <begin position="68"/>
        <end position="205"/>
    </location>
</feature>
<name>A0A5M3XH43_9ACTN</name>
<dbReference type="Proteomes" id="UP000377595">
    <property type="component" value="Unassembled WGS sequence"/>
</dbReference>
<accession>A0A5M3XH43</accession>